<keyword evidence="4 5" id="KW-0472">Membrane</keyword>
<feature type="domain" description="Sugar phosphate transporter" evidence="6">
    <location>
        <begin position="9"/>
        <end position="150"/>
    </location>
</feature>
<evidence type="ECO:0000259" key="6">
    <source>
        <dbReference type="Pfam" id="PF03151"/>
    </source>
</evidence>
<evidence type="ECO:0000313" key="8">
    <source>
        <dbReference type="Proteomes" id="UP001515480"/>
    </source>
</evidence>
<dbReference type="AlphaFoldDB" id="A0AB34J2N3"/>
<keyword evidence="8" id="KW-1185">Reference proteome</keyword>
<evidence type="ECO:0000313" key="7">
    <source>
        <dbReference type="EMBL" id="KAL1511622.1"/>
    </source>
</evidence>
<dbReference type="Proteomes" id="UP001515480">
    <property type="component" value="Unassembled WGS sequence"/>
</dbReference>
<feature type="transmembrane region" description="Helical" evidence="5">
    <location>
        <begin position="179"/>
        <end position="200"/>
    </location>
</feature>
<accession>A0AB34J2N3</accession>
<protein>
    <recommendedName>
        <fullName evidence="6">Sugar phosphate transporter domain-containing protein</fullName>
    </recommendedName>
</protein>
<dbReference type="InterPro" id="IPR050186">
    <property type="entry name" value="TPT_transporter"/>
</dbReference>
<evidence type="ECO:0000256" key="2">
    <source>
        <dbReference type="ARBA" id="ARBA00022692"/>
    </source>
</evidence>
<keyword evidence="3 5" id="KW-1133">Transmembrane helix</keyword>
<dbReference type="InterPro" id="IPR037185">
    <property type="entry name" value="EmrE-like"/>
</dbReference>
<dbReference type="Pfam" id="PF03151">
    <property type="entry name" value="TPT"/>
    <property type="match status" value="1"/>
</dbReference>
<evidence type="ECO:0000256" key="5">
    <source>
        <dbReference type="SAM" id="Phobius"/>
    </source>
</evidence>
<organism evidence="7 8">
    <name type="scientific">Prymnesium parvum</name>
    <name type="common">Toxic golden alga</name>
    <dbReference type="NCBI Taxonomy" id="97485"/>
    <lineage>
        <taxon>Eukaryota</taxon>
        <taxon>Haptista</taxon>
        <taxon>Haptophyta</taxon>
        <taxon>Prymnesiophyceae</taxon>
        <taxon>Prymnesiales</taxon>
        <taxon>Prymnesiaceae</taxon>
        <taxon>Prymnesium</taxon>
    </lineage>
</organism>
<gene>
    <name evidence="7" type="ORF">AB1Y20_006414</name>
</gene>
<reference evidence="7 8" key="1">
    <citation type="journal article" date="2024" name="Science">
        <title>Giant polyketide synthase enzymes in the biosynthesis of giant marine polyether toxins.</title>
        <authorList>
            <person name="Fallon T.R."/>
            <person name="Shende V.V."/>
            <person name="Wierzbicki I.H."/>
            <person name="Pendleton A.L."/>
            <person name="Watervoot N.F."/>
            <person name="Auber R.P."/>
            <person name="Gonzalez D.J."/>
            <person name="Wisecaver J.H."/>
            <person name="Moore B.S."/>
        </authorList>
    </citation>
    <scope>NUCLEOTIDE SEQUENCE [LARGE SCALE GENOMIC DNA]</scope>
    <source>
        <strain evidence="7 8">12B1</strain>
    </source>
</reference>
<dbReference type="GO" id="GO:0016020">
    <property type="term" value="C:membrane"/>
    <property type="evidence" value="ECO:0007669"/>
    <property type="project" value="UniProtKB-SubCell"/>
</dbReference>
<sequence>MDRLRVVALFCLCSSSLLLTNKLLLTAIPLPSFVAACQFTVSASWVLLLRTLRLATVEPLAWARVRQYLLHILFFISAVYCNMRALGESNVETVIVCRACCPLFVSLLEWFVAGREIPSARSLALLCALIGGAVGYVKTDREFNLQGVAAYRWVFAYYVMICLSDTWGKRLSHLKWRSFWGPVLYSNLLSAPPMAIAAGVTGELARFSANRWGAASYLLLLLTCAQSAAISYFGWRCRSMVSATSYTVIGVANKLLTVLGNALIWDKHASSTGIAYLIGCLVAASFYREAPMRGRHTRKL</sequence>
<evidence type="ECO:0000256" key="4">
    <source>
        <dbReference type="ARBA" id="ARBA00023136"/>
    </source>
</evidence>
<feature type="transmembrane region" description="Helical" evidence="5">
    <location>
        <begin position="246"/>
        <end position="265"/>
    </location>
</feature>
<feature type="transmembrane region" description="Helical" evidence="5">
    <location>
        <begin position="93"/>
        <end position="113"/>
    </location>
</feature>
<dbReference type="SUPFAM" id="SSF103481">
    <property type="entry name" value="Multidrug resistance efflux transporter EmrE"/>
    <property type="match status" value="1"/>
</dbReference>
<feature type="transmembrane region" description="Helical" evidence="5">
    <location>
        <begin position="271"/>
        <end position="290"/>
    </location>
</feature>
<dbReference type="EMBL" id="JBGBPQ010000014">
    <property type="protein sequence ID" value="KAL1511622.1"/>
    <property type="molecule type" value="Genomic_DNA"/>
</dbReference>
<feature type="transmembrane region" description="Helical" evidence="5">
    <location>
        <begin position="68"/>
        <end position="87"/>
    </location>
</feature>
<feature type="transmembrane region" description="Helical" evidence="5">
    <location>
        <begin position="120"/>
        <end position="137"/>
    </location>
</feature>
<comment type="caution">
    <text evidence="7">The sequence shown here is derived from an EMBL/GenBank/DDBJ whole genome shotgun (WGS) entry which is preliminary data.</text>
</comment>
<proteinExistence type="predicted"/>
<feature type="transmembrane region" description="Helical" evidence="5">
    <location>
        <begin position="149"/>
        <end position="167"/>
    </location>
</feature>
<dbReference type="InterPro" id="IPR004853">
    <property type="entry name" value="Sugar_P_trans_dom"/>
</dbReference>
<feature type="transmembrane region" description="Helical" evidence="5">
    <location>
        <begin position="28"/>
        <end position="48"/>
    </location>
</feature>
<keyword evidence="2 5" id="KW-0812">Transmembrane</keyword>
<evidence type="ECO:0000256" key="3">
    <source>
        <dbReference type="ARBA" id="ARBA00022989"/>
    </source>
</evidence>
<comment type="subcellular location">
    <subcellularLocation>
        <location evidence="1">Membrane</location>
        <topology evidence="1">Multi-pass membrane protein</topology>
    </subcellularLocation>
</comment>
<dbReference type="PANTHER" id="PTHR11132">
    <property type="entry name" value="SOLUTE CARRIER FAMILY 35"/>
    <property type="match status" value="1"/>
</dbReference>
<name>A0AB34J2N3_PRYPA</name>
<feature type="transmembrane region" description="Helical" evidence="5">
    <location>
        <begin position="212"/>
        <end position="234"/>
    </location>
</feature>
<evidence type="ECO:0000256" key="1">
    <source>
        <dbReference type="ARBA" id="ARBA00004141"/>
    </source>
</evidence>